<dbReference type="OrthoDB" id="2288491at2759"/>
<feature type="non-terminal residue" evidence="1">
    <location>
        <position position="187"/>
    </location>
</feature>
<dbReference type="EMBL" id="LN725776">
    <property type="protein sequence ID" value="CEP11211.1"/>
    <property type="molecule type" value="Genomic_DNA"/>
</dbReference>
<gene>
    <name evidence="1" type="primary">PARPA_05022.1 scaffold 16023</name>
</gene>
<dbReference type="Proteomes" id="UP000054107">
    <property type="component" value="Unassembled WGS sequence"/>
</dbReference>
<evidence type="ECO:0000313" key="1">
    <source>
        <dbReference type="EMBL" id="CEP11211.1"/>
    </source>
</evidence>
<dbReference type="PANTHER" id="PTHR19446">
    <property type="entry name" value="REVERSE TRANSCRIPTASES"/>
    <property type="match status" value="1"/>
</dbReference>
<dbReference type="STRING" id="35722.A0A0B7MYU0"/>
<sequence>AIPTLLHPISTTACETTSDKQAAAVAYYDRLYTADAVDTDAIRYFTNQIPAADRIPDSDHQTLCEPFTLDDLVDAATRAPKQSSPGIDSLPYAIIHLLLTHAATAAIALQVYSDALLHGVFPQSWQETCLVLLPKKGNLSLLQNWRPISLICCDAKIFTRLLNARLMLRFSTRLSISQSGFMPQRFI</sequence>
<dbReference type="AlphaFoldDB" id="A0A0B7MYU0"/>
<accession>A0A0B7MYU0</accession>
<protein>
    <recommendedName>
        <fullName evidence="3">Reverse transcriptase domain-containing protein</fullName>
    </recommendedName>
</protein>
<keyword evidence="2" id="KW-1185">Reference proteome</keyword>
<organism evidence="1 2">
    <name type="scientific">Parasitella parasitica</name>
    <dbReference type="NCBI Taxonomy" id="35722"/>
    <lineage>
        <taxon>Eukaryota</taxon>
        <taxon>Fungi</taxon>
        <taxon>Fungi incertae sedis</taxon>
        <taxon>Mucoromycota</taxon>
        <taxon>Mucoromycotina</taxon>
        <taxon>Mucoromycetes</taxon>
        <taxon>Mucorales</taxon>
        <taxon>Mucorineae</taxon>
        <taxon>Mucoraceae</taxon>
        <taxon>Parasitella</taxon>
    </lineage>
</organism>
<feature type="non-terminal residue" evidence="1">
    <location>
        <position position="1"/>
    </location>
</feature>
<proteinExistence type="predicted"/>
<name>A0A0B7MYU0_9FUNG</name>
<evidence type="ECO:0000313" key="2">
    <source>
        <dbReference type="Proteomes" id="UP000054107"/>
    </source>
</evidence>
<evidence type="ECO:0008006" key="3">
    <source>
        <dbReference type="Google" id="ProtNLM"/>
    </source>
</evidence>
<reference evidence="1 2" key="1">
    <citation type="submission" date="2014-09" db="EMBL/GenBank/DDBJ databases">
        <authorList>
            <person name="Ellenberger Sabrina"/>
        </authorList>
    </citation>
    <scope>NUCLEOTIDE SEQUENCE [LARGE SCALE GENOMIC DNA]</scope>
    <source>
        <strain evidence="1 2">CBS 412.66</strain>
    </source>
</reference>